<protein>
    <submittedName>
        <fullName evidence="1">Uncharacterized protein</fullName>
    </submittedName>
</protein>
<organism evidence="1 2">
    <name type="scientific">Trifolium pratense</name>
    <name type="common">Red clover</name>
    <dbReference type="NCBI Taxonomy" id="57577"/>
    <lineage>
        <taxon>Eukaryota</taxon>
        <taxon>Viridiplantae</taxon>
        <taxon>Streptophyta</taxon>
        <taxon>Embryophyta</taxon>
        <taxon>Tracheophyta</taxon>
        <taxon>Spermatophyta</taxon>
        <taxon>Magnoliopsida</taxon>
        <taxon>eudicotyledons</taxon>
        <taxon>Gunneridae</taxon>
        <taxon>Pentapetalae</taxon>
        <taxon>rosids</taxon>
        <taxon>fabids</taxon>
        <taxon>Fabales</taxon>
        <taxon>Fabaceae</taxon>
        <taxon>Papilionoideae</taxon>
        <taxon>50 kb inversion clade</taxon>
        <taxon>NPAAA clade</taxon>
        <taxon>Hologalegina</taxon>
        <taxon>IRL clade</taxon>
        <taxon>Trifolieae</taxon>
        <taxon>Trifolium</taxon>
    </lineage>
</organism>
<dbReference type="Proteomes" id="UP001177021">
    <property type="component" value="Unassembled WGS sequence"/>
</dbReference>
<dbReference type="EMBL" id="CASHSV030000206">
    <property type="protein sequence ID" value="CAJ2655907.1"/>
    <property type="molecule type" value="Genomic_DNA"/>
</dbReference>
<comment type="caution">
    <text evidence="1">The sequence shown here is derived from an EMBL/GenBank/DDBJ whole genome shotgun (WGS) entry which is preliminary data.</text>
</comment>
<gene>
    <name evidence="1" type="ORF">MILVUS5_LOCUS22762</name>
</gene>
<keyword evidence="2" id="KW-1185">Reference proteome</keyword>
<evidence type="ECO:0000313" key="1">
    <source>
        <dbReference type="EMBL" id="CAJ2655907.1"/>
    </source>
</evidence>
<sequence>MPCTSDRSKMDIKILQSKSQKKIITAEADGDFVDFIFNFLTMPLGSIVKLLGCNTFAGCVGNLYKSLENLDPTSVLLNPGIAPQFGCPNQPLNIPHLQPPSITYYYNCFQSGREYPGGLISKSRYLGFQLAHLLDPKEGAVGFVKRATLYGVGDDLKVKPLAANSFLPYLKELSVPLDDLEVKVISFGEAEALRFLGAFLTSKFTLTSGLQDIMGVPRQESTLLKVPKQESTILEVPKQES</sequence>
<name>A0ACB0KKI4_TRIPR</name>
<evidence type="ECO:0000313" key="2">
    <source>
        <dbReference type="Proteomes" id="UP001177021"/>
    </source>
</evidence>
<reference evidence="1" key="1">
    <citation type="submission" date="2023-10" db="EMBL/GenBank/DDBJ databases">
        <authorList>
            <person name="Rodriguez Cubillos JULIANA M."/>
            <person name="De Vega J."/>
        </authorList>
    </citation>
    <scope>NUCLEOTIDE SEQUENCE</scope>
</reference>
<proteinExistence type="predicted"/>
<accession>A0ACB0KKI4</accession>